<dbReference type="AlphaFoldDB" id="A0A4C1ZCG7"/>
<dbReference type="SUPFAM" id="SSF47954">
    <property type="entry name" value="Cyclin-like"/>
    <property type="match status" value="1"/>
</dbReference>
<dbReference type="EMBL" id="BGZK01001736">
    <property type="protein sequence ID" value="GBP85430.1"/>
    <property type="molecule type" value="Genomic_DNA"/>
</dbReference>
<sequence length="114" mass="12343">MSPAPKDLAQTSYFMASNSLHLTTMCLQYRPTVVACFCIHLASNGATGGFVDTRWPSVPLTLEPREATSVLLAFDSTVERGQTLVLLCGPDCHSGALERLTAEFLHIFDKCPPG</sequence>
<gene>
    <name evidence="2" type="primary">CCNT2</name>
    <name evidence="2" type="ORF">EVAR_55191_1</name>
</gene>
<accession>A0A4C1ZCG7</accession>
<dbReference type="InterPro" id="IPR036915">
    <property type="entry name" value="Cyclin-like_sf"/>
</dbReference>
<dbReference type="Proteomes" id="UP000299102">
    <property type="component" value="Unassembled WGS sequence"/>
</dbReference>
<evidence type="ECO:0000313" key="3">
    <source>
        <dbReference type="Proteomes" id="UP000299102"/>
    </source>
</evidence>
<comment type="caution">
    <text evidence="2">The sequence shown here is derived from an EMBL/GenBank/DDBJ whole genome shotgun (WGS) entry which is preliminary data.</text>
</comment>
<dbReference type="OrthoDB" id="25002at2759"/>
<dbReference type="STRING" id="151549.A0A4C1ZCG7"/>
<evidence type="ECO:0000313" key="2">
    <source>
        <dbReference type="EMBL" id="GBP85430.1"/>
    </source>
</evidence>
<protein>
    <submittedName>
        <fullName evidence="2">Cyclin-T2</fullName>
    </submittedName>
</protein>
<reference evidence="2 3" key="1">
    <citation type="journal article" date="2019" name="Commun. Biol.">
        <title>The bagworm genome reveals a unique fibroin gene that provides high tensile strength.</title>
        <authorList>
            <person name="Kono N."/>
            <person name="Nakamura H."/>
            <person name="Ohtoshi R."/>
            <person name="Tomita M."/>
            <person name="Numata K."/>
            <person name="Arakawa K."/>
        </authorList>
    </citation>
    <scope>NUCLEOTIDE SEQUENCE [LARGE SCALE GENOMIC DNA]</scope>
</reference>
<evidence type="ECO:0000256" key="1">
    <source>
        <dbReference type="ARBA" id="ARBA00023127"/>
    </source>
</evidence>
<dbReference type="InterPro" id="IPR043198">
    <property type="entry name" value="Cyclin/Ssn8"/>
</dbReference>
<dbReference type="GO" id="GO:0006357">
    <property type="term" value="P:regulation of transcription by RNA polymerase II"/>
    <property type="evidence" value="ECO:0007669"/>
    <property type="project" value="InterPro"/>
</dbReference>
<dbReference type="Gene3D" id="1.10.472.10">
    <property type="entry name" value="Cyclin-like"/>
    <property type="match status" value="1"/>
</dbReference>
<keyword evidence="3" id="KW-1185">Reference proteome</keyword>
<dbReference type="Pfam" id="PF21797">
    <property type="entry name" value="CycT2-like_C"/>
    <property type="match status" value="1"/>
</dbReference>
<organism evidence="2 3">
    <name type="scientific">Eumeta variegata</name>
    <name type="common">Bagworm moth</name>
    <name type="synonym">Eumeta japonica</name>
    <dbReference type="NCBI Taxonomy" id="151549"/>
    <lineage>
        <taxon>Eukaryota</taxon>
        <taxon>Metazoa</taxon>
        <taxon>Ecdysozoa</taxon>
        <taxon>Arthropoda</taxon>
        <taxon>Hexapoda</taxon>
        <taxon>Insecta</taxon>
        <taxon>Pterygota</taxon>
        <taxon>Neoptera</taxon>
        <taxon>Endopterygota</taxon>
        <taxon>Lepidoptera</taxon>
        <taxon>Glossata</taxon>
        <taxon>Ditrysia</taxon>
        <taxon>Tineoidea</taxon>
        <taxon>Psychidae</taxon>
        <taxon>Oiketicinae</taxon>
        <taxon>Eumeta</taxon>
    </lineage>
</organism>
<proteinExistence type="predicted"/>
<dbReference type="GO" id="GO:0016538">
    <property type="term" value="F:cyclin-dependent protein serine/threonine kinase regulator activity"/>
    <property type="evidence" value="ECO:0007669"/>
    <property type="project" value="InterPro"/>
</dbReference>
<name>A0A4C1ZCG7_EUMVA</name>
<keyword evidence="1" id="KW-0195">Cyclin</keyword>
<dbReference type="PANTHER" id="PTHR10026">
    <property type="entry name" value="CYCLIN"/>
    <property type="match status" value="1"/>
</dbReference>